<reference evidence="2 3" key="1">
    <citation type="journal article" date="2018" name="Nat. Ecol. Evol.">
        <title>Pezizomycetes genomes reveal the molecular basis of ectomycorrhizal truffle lifestyle.</title>
        <authorList>
            <person name="Murat C."/>
            <person name="Payen T."/>
            <person name="Noel B."/>
            <person name="Kuo A."/>
            <person name="Morin E."/>
            <person name="Chen J."/>
            <person name="Kohler A."/>
            <person name="Krizsan K."/>
            <person name="Balestrini R."/>
            <person name="Da Silva C."/>
            <person name="Montanini B."/>
            <person name="Hainaut M."/>
            <person name="Levati E."/>
            <person name="Barry K.W."/>
            <person name="Belfiori B."/>
            <person name="Cichocki N."/>
            <person name="Clum A."/>
            <person name="Dockter R.B."/>
            <person name="Fauchery L."/>
            <person name="Guy J."/>
            <person name="Iotti M."/>
            <person name="Le Tacon F."/>
            <person name="Lindquist E.A."/>
            <person name="Lipzen A."/>
            <person name="Malagnac F."/>
            <person name="Mello A."/>
            <person name="Molinier V."/>
            <person name="Miyauchi S."/>
            <person name="Poulain J."/>
            <person name="Riccioni C."/>
            <person name="Rubini A."/>
            <person name="Sitrit Y."/>
            <person name="Splivallo R."/>
            <person name="Traeger S."/>
            <person name="Wang M."/>
            <person name="Zifcakova L."/>
            <person name="Wipf D."/>
            <person name="Zambonelli A."/>
            <person name="Paolocci F."/>
            <person name="Nowrousian M."/>
            <person name="Ottonello S."/>
            <person name="Baldrian P."/>
            <person name="Spatafora J.W."/>
            <person name="Henrissat B."/>
            <person name="Nagy L.G."/>
            <person name="Aury J.M."/>
            <person name="Wincker P."/>
            <person name="Grigoriev I.V."/>
            <person name="Bonfante P."/>
            <person name="Martin F.M."/>
        </authorList>
    </citation>
    <scope>NUCLEOTIDE SEQUENCE [LARGE SCALE GENOMIC DNA]</scope>
    <source>
        <strain evidence="2 3">RN42</strain>
    </source>
</reference>
<dbReference type="EMBL" id="ML119655">
    <property type="protein sequence ID" value="RPA85117.1"/>
    <property type="molecule type" value="Genomic_DNA"/>
</dbReference>
<evidence type="ECO:0000313" key="3">
    <source>
        <dbReference type="Proteomes" id="UP000275078"/>
    </source>
</evidence>
<gene>
    <name evidence="2" type="ORF">BJ508DRAFT_412255</name>
</gene>
<dbReference type="Proteomes" id="UP000275078">
    <property type="component" value="Unassembled WGS sequence"/>
</dbReference>
<feature type="region of interest" description="Disordered" evidence="1">
    <location>
        <begin position="1"/>
        <end position="88"/>
    </location>
</feature>
<protein>
    <submittedName>
        <fullName evidence="2">Uncharacterized protein</fullName>
    </submittedName>
</protein>
<accession>A0A3N4II67</accession>
<dbReference type="AlphaFoldDB" id="A0A3N4II67"/>
<organism evidence="2 3">
    <name type="scientific">Ascobolus immersus RN42</name>
    <dbReference type="NCBI Taxonomy" id="1160509"/>
    <lineage>
        <taxon>Eukaryota</taxon>
        <taxon>Fungi</taxon>
        <taxon>Dikarya</taxon>
        <taxon>Ascomycota</taxon>
        <taxon>Pezizomycotina</taxon>
        <taxon>Pezizomycetes</taxon>
        <taxon>Pezizales</taxon>
        <taxon>Ascobolaceae</taxon>
        <taxon>Ascobolus</taxon>
    </lineage>
</organism>
<name>A0A3N4II67_ASCIM</name>
<feature type="compositionally biased region" description="Polar residues" evidence="1">
    <location>
        <begin position="1"/>
        <end position="22"/>
    </location>
</feature>
<sequence>MTQWDRQFSDNPFPQHWTTRSRMNGYDSLVVAKDTPQQHSLEARESMNKMPRKHKSPQDHQLPDNFSNPKQPLKEEEQDLSNELSTPK</sequence>
<proteinExistence type="predicted"/>
<keyword evidence="3" id="KW-1185">Reference proteome</keyword>
<evidence type="ECO:0000256" key="1">
    <source>
        <dbReference type="SAM" id="MobiDB-lite"/>
    </source>
</evidence>
<evidence type="ECO:0000313" key="2">
    <source>
        <dbReference type="EMBL" id="RPA85117.1"/>
    </source>
</evidence>